<feature type="domain" description="MAM" evidence="3">
    <location>
        <begin position="338"/>
        <end position="471"/>
    </location>
</feature>
<feature type="disulfide bond" evidence="2">
    <location>
        <begin position="668"/>
        <end position="683"/>
    </location>
</feature>
<dbReference type="PANTHER" id="PTHR23282:SF101">
    <property type="entry name" value="MAM DOMAIN-CONTAINING PROTEIN"/>
    <property type="match status" value="1"/>
</dbReference>
<proteinExistence type="predicted"/>
<dbReference type="OrthoDB" id="6516200at2759"/>
<dbReference type="EMBL" id="MUJZ01062356">
    <property type="protein sequence ID" value="OTF71156.1"/>
    <property type="molecule type" value="Genomic_DNA"/>
</dbReference>
<keyword evidence="4" id="KW-0675">Receptor</keyword>
<name>A0A1Y3AUM5_EURMA</name>
<feature type="disulfide bond" evidence="2">
    <location>
        <begin position="656"/>
        <end position="674"/>
    </location>
</feature>
<dbReference type="InterPro" id="IPR036055">
    <property type="entry name" value="LDL_receptor-like_sf"/>
</dbReference>
<evidence type="ECO:0000313" key="4">
    <source>
        <dbReference type="EMBL" id="OTF71156.1"/>
    </source>
</evidence>
<evidence type="ECO:0000256" key="1">
    <source>
        <dbReference type="ARBA" id="ARBA00023157"/>
    </source>
</evidence>
<gene>
    <name evidence="4" type="ORF">BLA29_002326</name>
</gene>
<evidence type="ECO:0000256" key="2">
    <source>
        <dbReference type="PROSITE-ProRule" id="PRU00124"/>
    </source>
</evidence>
<keyword evidence="5" id="KW-1185">Reference proteome</keyword>
<comment type="caution">
    <text evidence="2">Lacks conserved residue(s) required for the propagation of feature annotation.</text>
</comment>
<dbReference type="SUPFAM" id="SSF57424">
    <property type="entry name" value="LDL receptor-like module"/>
    <property type="match status" value="1"/>
</dbReference>
<feature type="non-terminal residue" evidence="4">
    <location>
        <position position="849"/>
    </location>
</feature>
<evidence type="ECO:0000313" key="5">
    <source>
        <dbReference type="Proteomes" id="UP000194236"/>
    </source>
</evidence>
<dbReference type="Proteomes" id="UP000194236">
    <property type="component" value="Unassembled WGS sequence"/>
</dbReference>
<dbReference type="GO" id="GO:0016020">
    <property type="term" value="C:membrane"/>
    <property type="evidence" value="ECO:0007669"/>
    <property type="project" value="InterPro"/>
</dbReference>
<sequence length="849" mass="99002">MKLSPSKSTICFQMFYFAKSSSAKIGIVAMKIQLINLSNGKIISEYPVNATITLKWTLFERSFDNVPNIYSFHIVVSNVQQRIQSDIGIDDIHIIHGSCPSDPTSSTSTTTTKTPTTMIPNSEKIADCDFERNNCRWLYSHNSWNRTSYYDEIHRNFYSPQQDHSLWSPYGHYLLFYNQQTASDDNEYRLISPDFLRDKHRCLTLWYYNDGEDPFYISFYQHFIGNNQTKLIGRYGSTMETRRWQLIKIDIPFSVEMKKSNRTNIQLVYRPSSKKFFSIFAIDDIKVRPGQCGHHHDYVYTFTKGIEDLQIEQLQPLNSTKMASRIYPNPTDHFQNVPSFDHTTYTSNGYYFLFRNSPQNFREFFVDTLQMRQIPRQYNGYKICVRFAYQSFVNAYFSIYQLPDNMPLRGDWRFSVPVWTQSYPKSFWTIEEFNVGADYVSKLIFYMEKQSQNDGFVALDDITILSDACTAPIDCSFDLGHYCTYTSYPDQNVNYHFEVFQAPSIDIEWPGPTFDHTIKSYGGGYLFLTDYRVSKHSEFLHAKIVSGSRKILHENVPWCLRMWTVINSNDALLRVSIIRYGPKWMDSNRTILAFEMTNVEQREWTRISFTLNRTILLDTNEIQILIEGTLKSDQRSAIAIDDIMISEGECQNGLLCENGITIDENRICNFINDCPSGLDETDCGDCDFETEMCGWINTAKTEWKNLPWERVKVDELQMVNSYAPKMDGSSKKDGHFVMMRPQGPLPTGEDRSEMASNYFKPRFYMKNSYKTCELHFDYYLHTLADYYLKISFGHDPSKLSTFYTLTNHEEQNGSWHHAVAMVGSVSTFFIEFDAYQQQVNPANTVFALD</sequence>
<dbReference type="Gene3D" id="2.60.120.200">
    <property type="match status" value="4"/>
</dbReference>
<organism evidence="4 5">
    <name type="scientific">Euroglyphus maynei</name>
    <name type="common">Mayne's house dust mite</name>
    <dbReference type="NCBI Taxonomy" id="6958"/>
    <lineage>
        <taxon>Eukaryota</taxon>
        <taxon>Metazoa</taxon>
        <taxon>Ecdysozoa</taxon>
        <taxon>Arthropoda</taxon>
        <taxon>Chelicerata</taxon>
        <taxon>Arachnida</taxon>
        <taxon>Acari</taxon>
        <taxon>Acariformes</taxon>
        <taxon>Sarcoptiformes</taxon>
        <taxon>Astigmata</taxon>
        <taxon>Psoroptidia</taxon>
        <taxon>Analgoidea</taxon>
        <taxon>Pyroglyphidae</taxon>
        <taxon>Pyroglyphinae</taxon>
        <taxon>Euroglyphus</taxon>
    </lineage>
</organism>
<feature type="domain" description="MAM" evidence="3">
    <location>
        <begin position="684"/>
        <end position="849"/>
    </location>
</feature>
<dbReference type="PROSITE" id="PS50060">
    <property type="entry name" value="MAM_2"/>
    <property type="match status" value="4"/>
</dbReference>
<accession>A0A1Y3AUM5</accession>
<dbReference type="InterPro" id="IPR013320">
    <property type="entry name" value="ConA-like_dom_sf"/>
</dbReference>
<keyword evidence="1 2" id="KW-1015">Disulfide bond</keyword>
<dbReference type="PROSITE" id="PS50068">
    <property type="entry name" value="LDLRA_2"/>
    <property type="match status" value="1"/>
</dbReference>
<evidence type="ECO:0000259" key="3">
    <source>
        <dbReference type="PROSITE" id="PS50060"/>
    </source>
</evidence>
<dbReference type="SUPFAM" id="SSF49899">
    <property type="entry name" value="Concanavalin A-like lectins/glucanases"/>
    <property type="match status" value="4"/>
</dbReference>
<dbReference type="AlphaFoldDB" id="A0A1Y3AUM5"/>
<feature type="domain" description="MAM" evidence="3">
    <location>
        <begin position="126"/>
        <end position="294"/>
    </location>
</feature>
<feature type="domain" description="MAM" evidence="3">
    <location>
        <begin position="473"/>
        <end position="652"/>
    </location>
</feature>
<dbReference type="InterPro" id="IPR002172">
    <property type="entry name" value="LDrepeatLR_classA_rpt"/>
</dbReference>
<protein>
    <submittedName>
        <fullName evidence="4">MAM and LDL-receptor class A domain-containing protein</fullName>
    </submittedName>
</protein>
<dbReference type="Pfam" id="PF00629">
    <property type="entry name" value="MAM"/>
    <property type="match status" value="4"/>
</dbReference>
<reference evidence="4 5" key="1">
    <citation type="submission" date="2017-03" db="EMBL/GenBank/DDBJ databases">
        <title>Genome Survey of Euroglyphus maynei.</title>
        <authorList>
            <person name="Arlian L.G."/>
            <person name="Morgan M.S."/>
            <person name="Rider S.D."/>
        </authorList>
    </citation>
    <scope>NUCLEOTIDE SEQUENCE [LARGE SCALE GENOMIC DNA]</scope>
    <source>
        <strain evidence="4">Arlian Lab</strain>
        <tissue evidence="4">Whole body</tissue>
    </source>
</reference>
<dbReference type="SMART" id="SM00192">
    <property type="entry name" value="LDLa"/>
    <property type="match status" value="1"/>
</dbReference>
<dbReference type="InterPro" id="IPR000998">
    <property type="entry name" value="MAM_dom"/>
</dbReference>
<comment type="caution">
    <text evidence="4">The sequence shown here is derived from an EMBL/GenBank/DDBJ whole genome shotgun (WGS) entry which is preliminary data.</text>
</comment>
<dbReference type="PANTHER" id="PTHR23282">
    <property type="entry name" value="APICAL ENDOSOMAL GLYCOPROTEIN PRECURSOR"/>
    <property type="match status" value="1"/>
</dbReference>
<dbReference type="InterPro" id="IPR051560">
    <property type="entry name" value="MAM_domain-containing"/>
</dbReference>
<dbReference type="SMART" id="SM00137">
    <property type="entry name" value="MAM"/>
    <property type="match status" value="2"/>
</dbReference>